<evidence type="ECO:0000313" key="1">
    <source>
        <dbReference type="EMBL" id="KAL3882745.1"/>
    </source>
</evidence>
<gene>
    <name evidence="1" type="ORF">ACJMK2_029056</name>
</gene>
<evidence type="ECO:0000313" key="2">
    <source>
        <dbReference type="Proteomes" id="UP001634394"/>
    </source>
</evidence>
<name>A0ABD3XCV0_SINWO</name>
<dbReference type="InterPro" id="IPR031746">
    <property type="entry name" value="DUF4732"/>
</dbReference>
<organism evidence="1 2">
    <name type="scientific">Sinanodonta woodiana</name>
    <name type="common">Chinese pond mussel</name>
    <name type="synonym">Anodonta woodiana</name>
    <dbReference type="NCBI Taxonomy" id="1069815"/>
    <lineage>
        <taxon>Eukaryota</taxon>
        <taxon>Metazoa</taxon>
        <taxon>Spiralia</taxon>
        <taxon>Lophotrochozoa</taxon>
        <taxon>Mollusca</taxon>
        <taxon>Bivalvia</taxon>
        <taxon>Autobranchia</taxon>
        <taxon>Heteroconchia</taxon>
        <taxon>Palaeoheterodonta</taxon>
        <taxon>Unionida</taxon>
        <taxon>Unionoidea</taxon>
        <taxon>Unionidae</taxon>
        <taxon>Unioninae</taxon>
        <taxon>Sinanodonta</taxon>
    </lineage>
</organism>
<reference evidence="1 2" key="1">
    <citation type="submission" date="2024-11" db="EMBL/GenBank/DDBJ databases">
        <title>Chromosome-level genome assembly of the freshwater bivalve Anodonta woodiana.</title>
        <authorList>
            <person name="Chen X."/>
        </authorList>
    </citation>
    <scope>NUCLEOTIDE SEQUENCE [LARGE SCALE GENOMIC DNA]</scope>
    <source>
        <strain evidence="1">MN2024</strain>
        <tissue evidence="1">Gills</tissue>
    </source>
</reference>
<keyword evidence="2" id="KW-1185">Reference proteome</keyword>
<dbReference type="AlphaFoldDB" id="A0ABD3XCV0"/>
<protein>
    <submittedName>
        <fullName evidence="1">Uncharacterized protein</fullName>
    </submittedName>
</protein>
<comment type="caution">
    <text evidence="1">The sequence shown here is derived from an EMBL/GenBank/DDBJ whole genome shotgun (WGS) entry which is preliminary data.</text>
</comment>
<dbReference type="PANTHER" id="PTHR37153">
    <property type="entry name" value="CHROMOSOME 19 C19ORF81 HOMOLOG"/>
    <property type="match status" value="1"/>
</dbReference>
<sequence length="153" mass="17328">MSKFVCHGKGCPHKNPPDENPNDICFNIKGRNCTHADVKSEIDRLLPFSPGAKIMCIRFIPLALHLNVVQADNRWVITLNSKEARNRLAGTKIEINGVRVMLRRYDDILRLEYRKCHRTMSLLNMVISQTNNVNDNSIETAVEGTVLATSKIN</sequence>
<dbReference type="PANTHER" id="PTHR37153:SF1">
    <property type="entry name" value="HYPOTHETICAL LOC292874"/>
    <property type="match status" value="1"/>
</dbReference>
<proteinExistence type="predicted"/>
<dbReference type="EMBL" id="JBJQND010000003">
    <property type="protein sequence ID" value="KAL3882745.1"/>
    <property type="molecule type" value="Genomic_DNA"/>
</dbReference>
<dbReference type="Proteomes" id="UP001634394">
    <property type="component" value="Unassembled WGS sequence"/>
</dbReference>
<accession>A0ABD3XCV0</accession>